<comment type="similarity">
    <text evidence="1 2">Belongs to the small heat shock protein (HSP20) family.</text>
</comment>
<dbReference type="CDD" id="cd06464">
    <property type="entry name" value="ACD_sHsps-like"/>
    <property type="match status" value="1"/>
</dbReference>
<dbReference type="SUPFAM" id="SSF49764">
    <property type="entry name" value="HSP20-like chaperones"/>
    <property type="match status" value="1"/>
</dbReference>
<accession>K1XK94</accession>
<evidence type="ECO:0000259" key="3">
    <source>
        <dbReference type="PROSITE" id="PS01031"/>
    </source>
</evidence>
<gene>
    <name evidence="4" type="ORF">ACD_80C00013G0002</name>
</gene>
<dbReference type="PROSITE" id="PS01031">
    <property type="entry name" value="SHSP"/>
    <property type="match status" value="1"/>
</dbReference>
<evidence type="ECO:0000256" key="1">
    <source>
        <dbReference type="PROSITE-ProRule" id="PRU00285"/>
    </source>
</evidence>
<comment type="caution">
    <text evidence="4">The sequence shown here is derived from an EMBL/GenBank/DDBJ whole genome shotgun (WGS) entry which is preliminary data.</text>
</comment>
<reference evidence="4" key="1">
    <citation type="journal article" date="2012" name="Science">
        <title>Fermentation, hydrogen, and sulfur metabolism in multiple uncultivated bacterial phyla.</title>
        <authorList>
            <person name="Wrighton K.C."/>
            <person name="Thomas B.C."/>
            <person name="Sharon I."/>
            <person name="Miller C.S."/>
            <person name="Castelle C.J."/>
            <person name="VerBerkmoes N.C."/>
            <person name="Wilkins M.J."/>
            <person name="Hettich R.L."/>
            <person name="Lipton M.S."/>
            <person name="Williams K.H."/>
            <person name="Long P.E."/>
            <person name="Banfield J.F."/>
        </authorList>
    </citation>
    <scope>NUCLEOTIDE SEQUENCE [LARGE SCALE GENOMIC DNA]</scope>
</reference>
<dbReference type="AlphaFoldDB" id="K1XK94"/>
<evidence type="ECO:0000256" key="2">
    <source>
        <dbReference type="RuleBase" id="RU003616"/>
    </source>
</evidence>
<organism evidence="4">
    <name type="scientific">uncultured bacterium</name>
    <name type="common">gcode 4</name>
    <dbReference type="NCBI Taxonomy" id="1234023"/>
    <lineage>
        <taxon>Bacteria</taxon>
        <taxon>environmental samples</taxon>
    </lineage>
</organism>
<feature type="domain" description="SHSP" evidence="3">
    <location>
        <begin position="3"/>
        <end position="116"/>
    </location>
</feature>
<evidence type="ECO:0000313" key="4">
    <source>
        <dbReference type="EMBL" id="EKD25572.1"/>
    </source>
</evidence>
<dbReference type="InterPro" id="IPR002068">
    <property type="entry name" value="A-crystallin/Hsp20_dom"/>
</dbReference>
<dbReference type="Gene3D" id="2.60.40.790">
    <property type="match status" value="1"/>
</dbReference>
<dbReference type="Pfam" id="PF00011">
    <property type="entry name" value="HSP20"/>
    <property type="match status" value="1"/>
</dbReference>
<proteinExistence type="inferred from homology"/>
<dbReference type="InterPro" id="IPR008978">
    <property type="entry name" value="HSP20-like_chaperone"/>
</dbReference>
<protein>
    <recommendedName>
        <fullName evidence="3">SHSP domain-containing protein</fullName>
    </recommendedName>
</protein>
<dbReference type="EMBL" id="AMFJ01036020">
    <property type="protein sequence ID" value="EKD25572.1"/>
    <property type="molecule type" value="Genomic_DNA"/>
</dbReference>
<sequence length="117" mass="13719">MKTVQEIPAIPYDIYESPQEIVILLPLWGVKKDTLELNIKEYRLVITGERIKPKIKDHLIPLKEECYRWPINQVIDLPAQVYFDKIHSKLTPDNTLQIIVPKALIPEKISLEVEYDK</sequence>
<name>K1XK94_9BACT</name>